<dbReference type="AlphaFoldDB" id="A0A9X2YYR1"/>
<dbReference type="RefSeq" id="WP_263994792.1">
    <property type="nucleotide sequence ID" value="NZ_JACKVK010000004.1"/>
</dbReference>
<dbReference type="Proteomes" id="UP001141629">
    <property type="component" value="Unassembled WGS sequence"/>
</dbReference>
<name>A0A9X2YYR1_9MYCO</name>
<keyword evidence="3" id="KW-1185">Reference proteome</keyword>
<comment type="caution">
    <text evidence="2">The sequence shown here is derived from an EMBL/GenBank/DDBJ whole genome shotgun (WGS) entry which is preliminary data.</text>
</comment>
<dbReference type="EMBL" id="JACKVK010000004">
    <property type="protein sequence ID" value="MCV7420001.1"/>
    <property type="molecule type" value="Genomic_DNA"/>
</dbReference>
<gene>
    <name evidence="2" type="ORF">H7K45_05575</name>
</gene>
<protein>
    <submittedName>
        <fullName evidence="2">Uncharacterized protein</fullName>
    </submittedName>
</protein>
<accession>A0A9X2YYR1</accession>
<proteinExistence type="predicted"/>
<reference evidence="2" key="1">
    <citation type="submission" date="2020-07" db="EMBL/GenBank/DDBJ databases">
        <authorList>
            <person name="Pettersson B.M.F."/>
            <person name="Behra P.R.K."/>
            <person name="Ramesh M."/>
            <person name="Das S."/>
            <person name="Dasgupta S."/>
            <person name="Kirsebom L.A."/>
        </authorList>
    </citation>
    <scope>NUCLEOTIDE SEQUENCE</scope>
    <source>
        <strain evidence="2">DSM 44838</strain>
    </source>
</reference>
<sequence>MVDRVTSRTGTTSVTVSATLSQDALRDAVRDTVSAELASTGEYLATFDFGPPRRSHTEGMRSYDVMFRTGPNGTAATGPHLPDEPPQISA</sequence>
<reference evidence="2" key="2">
    <citation type="journal article" date="2022" name="BMC Genomics">
        <title>Comparative genome analysis of mycobacteria focusing on tRNA and non-coding RNA.</title>
        <authorList>
            <person name="Behra P.R.K."/>
            <person name="Pettersson B.M.F."/>
            <person name="Ramesh M."/>
            <person name="Das S."/>
            <person name="Dasgupta S."/>
            <person name="Kirsebom L.A."/>
        </authorList>
    </citation>
    <scope>NUCLEOTIDE SEQUENCE</scope>
    <source>
        <strain evidence="2">DSM 44838</strain>
    </source>
</reference>
<evidence type="ECO:0000313" key="2">
    <source>
        <dbReference type="EMBL" id="MCV7420001.1"/>
    </source>
</evidence>
<feature type="region of interest" description="Disordered" evidence="1">
    <location>
        <begin position="68"/>
        <end position="90"/>
    </location>
</feature>
<organism evidence="2 3">
    <name type="scientific">Mycobacterium yunnanensis</name>
    <dbReference type="NCBI Taxonomy" id="368477"/>
    <lineage>
        <taxon>Bacteria</taxon>
        <taxon>Bacillati</taxon>
        <taxon>Actinomycetota</taxon>
        <taxon>Actinomycetes</taxon>
        <taxon>Mycobacteriales</taxon>
        <taxon>Mycobacteriaceae</taxon>
        <taxon>Mycobacterium</taxon>
    </lineage>
</organism>
<evidence type="ECO:0000256" key="1">
    <source>
        <dbReference type="SAM" id="MobiDB-lite"/>
    </source>
</evidence>
<evidence type="ECO:0000313" key="3">
    <source>
        <dbReference type="Proteomes" id="UP001141629"/>
    </source>
</evidence>